<dbReference type="InterPro" id="IPR052895">
    <property type="entry name" value="HetReg/Transcr_Mod"/>
</dbReference>
<organism evidence="2 3">
    <name type="scientific">Clohesyomyces aquaticus</name>
    <dbReference type="NCBI Taxonomy" id="1231657"/>
    <lineage>
        <taxon>Eukaryota</taxon>
        <taxon>Fungi</taxon>
        <taxon>Dikarya</taxon>
        <taxon>Ascomycota</taxon>
        <taxon>Pezizomycotina</taxon>
        <taxon>Dothideomycetes</taxon>
        <taxon>Pleosporomycetidae</taxon>
        <taxon>Pleosporales</taxon>
        <taxon>Lindgomycetaceae</taxon>
        <taxon>Clohesyomyces</taxon>
    </lineage>
</organism>
<dbReference type="PANTHER" id="PTHR24148:SF79">
    <property type="entry name" value="HETEROKARYON INCOMPATIBILITY DOMAIN-CONTAINING PROTEIN"/>
    <property type="match status" value="1"/>
</dbReference>
<evidence type="ECO:0000313" key="3">
    <source>
        <dbReference type="Proteomes" id="UP000193144"/>
    </source>
</evidence>
<feature type="domain" description="Heterokaryon incompatibility" evidence="1">
    <location>
        <begin position="9"/>
        <end position="148"/>
    </location>
</feature>
<dbReference type="OrthoDB" id="194358at2759"/>
<reference evidence="2 3" key="1">
    <citation type="submission" date="2016-07" db="EMBL/GenBank/DDBJ databases">
        <title>Pervasive Adenine N6-methylation of Active Genes in Fungi.</title>
        <authorList>
            <consortium name="DOE Joint Genome Institute"/>
            <person name="Mondo S.J."/>
            <person name="Dannebaum R.O."/>
            <person name="Kuo R.C."/>
            <person name="Labutti K."/>
            <person name="Haridas S."/>
            <person name="Kuo A."/>
            <person name="Salamov A."/>
            <person name="Ahrendt S.R."/>
            <person name="Lipzen A."/>
            <person name="Sullivan W."/>
            <person name="Andreopoulos W.B."/>
            <person name="Clum A."/>
            <person name="Lindquist E."/>
            <person name="Daum C."/>
            <person name="Ramamoorthy G.K."/>
            <person name="Gryganskyi A."/>
            <person name="Culley D."/>
            <person name="Magnuson J.K."/>
            <person name="James T.Y."/>
            <person name="O'Malley M.A."/>
            <person name="Stajich J.E."/>
            <person name="Spatafora J.W."/>
            <person name="Visel A."/>
            <person name="Grigoriev I.V."/>
        </authorList>
    </citation>
    <scope>NUCLEOTIDE SEQUENCE [LARGE SCALE GENOMIC DNA]</scope>
    <source>
        <strain evidence="2 3">CBS 115471</strain>
    </source>
</reference>
<dbReference type="EMBL" id="MCFA01000010">
    <property type="protein sequence ID" value="ORY17828.1"/>
    <property type="molecule type" value="Genomic_DNA"/>
</dbReference>
<accession>A0A1Y2A5P1</accession>
<sequence>MPLDKAFEYSALSYCWEDQSCSRTVVCDGRKLQVTPNAKEAMRGLRARTKLGNSYLWVDAICIDQTSTEEKNVQVRNMAEIYTKAKQVCIWLQDNGVNKTARKRIRKIPRLHNGEARDPKEVRKETDEVWLDEISKNPYWSRIWTVQEMALARSVKLYSGSVSLGSKMLLRIHDLNPQKQAPFAAHNHLSRHEDGAPCWNLCTMTLKGYSSHS</sequence>
<dbReference type="PANTHER" id="PTHR24148">
    <property type="entry name" value="ANKYRIN REPEAT DOMAIN-CONTAINING PROTEIN 39 HOMOLOG-RELATED"/>
    <property type="match status" value="1"/>
</dbReference>
<protein>
    <submittedName>
        <fullName evidence="2">Heterokaryon incompatibility protein-domain-containing protein</fullName>
    </submittedName>
</protein>
<dbReference type="InterPro" id="IPR010730">
    <property type="entry name" value="HET"/>
</dbReference>
<dbReference type="AlphaFoldDB" id="A0A1Y2A5P1"/>
<keyword evidence="3" id="KW-1185">Reference proteome</keyword>
<dbReference type="STRING" id="1231657.A0A1Y2A5P1"/>
<evidence type="ECO:0000313" key="2">
    <source>
        <dbReference type="EMBL" id="ORY17828.1"/>
    </source>
</evidence>
<evidence type="ECO:0000259" key="1">
    <source>
        <dbReference type="Pfam" id="PF06985"/>
    </source>
</evidence>
<gene>
    <name evidence="2" type="ORF">BCR34DRAFT_10040</name>
</gene>
<comment type="caution">
    <text evidence="2">The sequence shown here is derived from an EMBL/GenBank/DDBJ whole genome shotgun (WGS) entry which is preliminary data.</text>
</comment>
<name>A0A1Y2A5P1_9PLEO</name>
<dbReference type="Proteomes" id="UP000193144">
    <property type="component" value="Unassembled WGS sequence"/>
</dbReference>
<proteinExistence type="predicted"/>
<dbReference type="Pfam" id="PF06985">
    <property type="entry name" value="HET"/>
    <property type="match status" value="1"/>
</dbReference>